<dbReference type="Gene3D" id="3.60.21.10">
    <property type="match status" value="1"/>
</dbReference>
<sequence>MTRATVVALAGILVAAGCSTGTSRTPAAASSSGSAGPSPSAPSSSSSTTTTAATATATSTATSTASPTSAAERSTRPQPGEATLLAVGDIARCDGRGDERTAAIAARLLKGSPSAPVLAMGDLAYPNGSARDFAQCYRPSWGRFDGRMRPAPGNHEYNTTGAKAYFDYFGKAAGPRGKGWYSFDYAGWHVVALNSNCAAVGCGPTSAQVRWLVADLAKHRSRCTLAYWHHPRFSSGPHGSSRDVTTLWATLQKAGADVVLNGHDHDYERFAPQTADGRASARGIREFVVGTGGAESYPFVSRLAHSQKQLTGVDAVLQLQLTKTGYRWALVGSAGAAKPLDTGSATCS</sequence>
<dbReference type="InterPro" id="IPR039331">
    <property type="entry name" value="PAPs-like"/>
</dbReference>
<dbReference type="RefSeq" id="WP_091755905.1">
    <property type="nucleotide sequence ID" value="NZ_FOHB01000001.1"/>
</dbReference>
<dbReference type="Proteomes" id="UP000199019">
    <property type="component" value="Unassembled WGS sequence"/>
</dbReference>
<gene>
    <name evidence="5" type="ORF">SAMN05216199_1057</name>
</gene>
<feature type="domain" description="Calcineurin-like phosphoesterase" evidence="4">
    <location>
        <begin position="84"/>
        <end position="267"/>
    </location>
</feature>
<protein>
    <submittedName>
        <fullName evidence="5">Alkaline phosphatase</fullName>
    </submittedName>
</protein>
<dbReference type="PANTHER" id="PTHR22953">
    <property type="entry name" value="ACID PHOSPHATASE RELATED"/>
    <property type="match status" value="1"/>
</dbReference>
<dbReference type="InterPro" id="IPR004843">
    <property type="entry name" value="Calcineurin-like_PHP"/>
</dbReference>
<organism evidence="5 6">
    <name type="scientific">Pedococcus cremeus</name>
    <dbReference type="NCBI Taxonomy" id="587636"/>
    <lineage>
        <taxon>Bacteria</taxon>
        <taxon>Bacillati</taxon>
        <taxon>Actinomycetota</taxon>
        <taxon>Actinomycetes</taxon>
        <taxon>Micrococcales</taxon>
        <taxon>Intrasporangiaceae</taxon>
        <taxon>Pedococcus</taxon>
    </lineage>
</organism>
<dbReference type="STRING" id="587636.SAMN05216199_1057"/>
<name>A0A1H9RNR8_9MICO</name>
<evidence type="ECO:0000259" key="4">
    <source>
        <dbReference type="Pfam" id="PF00149"/>
    </source>
</evidence>
<dbReference type="Pfam" id="PF00149">
    <property type="entry name" value="Metallophos"/>
    <property type="match status" value="1"/>
</dbReference>
<dbReference type="PANTHER" id="PTHR22953:SF153">
    <property type="entry name" value="PURPLE ACID PHOSPHATASE"/>
    <property type="match status" value="1"/>
</dbReference>
<reference evidence="6" key="1">
    <citation type="submission" date="2016-10" db="EMBL/GenBank/DDBJ databases">
        <authorList>
            <person name="Varghese N."/>
            <person name="Submissions S."/>
        </authorList>
    </citation>
    <scope>NUCLEOTIDE SEQUENCE [LARGE SCALE GENOMIC DNA]</scope>
    <source>
        <strain evidence="6">CGMCC 1.6963</strain>
    </source>
</reference>
<dbReference type="EMBL" id="FOHB01000001">
    <property type="protein sequence ID" value="SER74307.1"/>
    <property type="molecule type" value="Genomic_DNA"/>
</dbReference>
<feature type="signal peptide" evidence="3">
    <location>
        <begin position="1"/>
        <end position="20"/>
    </location>
</feature>
<evidence type="ECO:0000313" key="5">
    <source>
        <dbReference type="EMBL" id="SER74307.1"/>
    </source>
</evidence>
<keyword evidence="1 3" id="KW-0732">Signal</keyword>
<dbReference type="InterPro" id="IPR029052">
    <property type="entry name" value="Metallo-depent_PP-like"/>
</dbReference>
<evidence type="ECO:0000256" key="3">
    <source>
        <dbReference type="SAM" id="SignalP"/>
    </source>
</evidence>
<dbReference type="PROSITE" id="PS51257">
    <property type="entry name" value="PROKAR_LIPOPROTEIN"/>
    <property type="match status" value="1"/>
</dbReference>
<evidence type="ECO:0000256" key="2">
    <source>
        <dbReference type="SAM" id="MobiDB-lite"/>
    </source>
</evidence>
<accession>A0A1H9RNR8</accession>
<proteinExistence type="predicted"/>
<evidence type="ECO:0000256" key="1">
    <source>
        <dbReference type="ARBA" id="ARBA00022729"/>
    </source>
</evidence>
<feature type="chain" id="PRO_5038770534" evidence="3">
    <location>
        <begin position="21"/>
        <end position="348"/>
    </location>
</feature>
<keyword evidence="6" id="KW-1185">Reference proteome</keyword>
<evidence type="ECO:0000313" key="6">
    <source>
        <dbReference type="Proteomes" id="UP000199019"/>
    </source>
</evidence>
<feature type="region of interest" description="Disordered" evidence="2">
    <location>
        <begin position="20"/>
        <end position="83"/>
    </location>
</feature>
<feature type="compositionally biased region" description="Low complexity" evidence="2">
    <location>
        <begin position="20"/>
        <end position="72"/>
    </location>
</feature>
<dbReference type="AlphaFoldDB" id="A0A1H9RNR8"/>
<dbReference type="SUPFAM" id="SSF56300">
    <property type="entry name" value="Metallo-dependent phosphatases"/>
    <property type="match status" value="1"/>
</dbReference>
<dbReference type="GO" id="GO:0003993">
    <property type="term" value="F:acid phosphatase activity"/>
    <property type="evidence" value="ECO:0007669"/>
    <property type="project" value="InterPro"/>
</dbReference>